<keyword evidence="1" id="KW-1133">Transmembrane helix</keyword>
<evidence type="ECO:0000313" key="3">
    <source>
        <dbReference type="Proteomes" id="UP000533469"/>
    </source>
</evidence>
<protein>
    <submittedName>
        <fullName evidence="2">Uncharacterized protein</fullName>
    </submittedName>
</protein>
<keyword evidence="1" id="KW-0812">Transmembrane</keyword>
<name>A0A839Z9Z3_9HYPH</name>
<comment type="caution">
    <text evidence="2">The sequence shown here is derived from an EMBL/GenBank/DDBJ whole genome shotgun (WGS) entry which is preliminary data.</text>
</comment>
<proteinExistence type="predicted"/>
<feature type="transmembrane region" description="Helical" evidence="1">
    <location>
        <begin position="27"/>
        <end position="55"/>
    </location>
</feature>
<evidence type="ECO:0000313" key="2">
    <source>
        <dbReference type="EMBL" id="MBB3771561.1"/>
    </source>
</evidence>
<keyword evidence="3" id="KW-1185">Reference proteome</keyword>
<dbReference type="AlphaFoldDB" id="A0A839Z9Z3"/>
<reference evidence="2 3" key="1">
    <citation type="submission" date="2020-08" db="EMBL/GenBank/DDBJ databases">
        <title>Genomic Encyclopedia of Type Strains, Phase IV (KMG-IV): sequencing the most valuable type-strain genomes for metagenomic binning, comparative biology and taxonomic classification.</title>
        <authorList>
            <person name="Goeker M."/>
        </authorList>
    </citation>
    <scope>NUCLEOTIDE SEQUENCE [LARGE SCALE GENOMIC DNA]</scope>
    <source>
        <strain evidence="2 3">DSM 5895</strain>
    </source>
</reference>
<dbReference type="EMBL" id="JACICD010000003">
    <property type="protein sequence ID" value="MBB3771561.1"/>
    <property type="molecule type" value="Genomic_DNA"/>
</dbReference>
<dbReference type="Proteomes" id="UP000533469">
    <property type="component" value="Unassembled WGS sequence"/>
</dbReference>
<sequence length="58" mass="6288">MPRALSSRPPSGRPVSRRLTTRNVRDALLCGLVVPFLVAALGTGIMHVAFALMIWSAR</sequence>
<evidence type="ECO:0000256" key="1">
    <source>
        <dbReference type="SAM" id="Phobius"/>
    </source>
</evidence>
<organism evidence="2 3">
    <name type="scientific">Ancylobacter tetraedralis</name>
    <dbReference type="NCBI Taxonomy" id="217068"/>
    <lineage>
        <taxon>Bacteria</taxon>
        <taxon>Pseudomonadati</taxon>
        <taxon>Pseudomonadota</taxon>
        <taxon>Alphaproteobacteria</taxon>
        <taxon>Hyphomicrobiales</taxon>
        <taxon>Xanthobacteraceae</taxon>
        <taxon>Ancylobacter</taxon>
    </lineage>
</organism>
<keyword evidence="1" id="KW-0472">Membrane</keyword>
<dbReference type="RefSeq" id="WP_183189720.1">
    <property type="nucleotide sequence ID" value="NZ_JACICD010000003.1"/>
</dbReference>
<accession>A0A839Z9Z3</accession>
<gene>
    <name evidence="2" type="ORF">FHS55_002160</name>
</gene>